<gene>
    <name evidence="2" type="ORF">SLEP1_g29665</name>
</gene>
<protein>
    <submittedName>
        <fullName evidence="2">Uncharacterized protein</fullName>
    </submittedName>
</protein>
<keyword evidence="1" id="KW-0812">Transmembrane</keyword>
<dbReference type="AlphaFoldDB" id="A0AAV5K472"/>
<keyword evidence="1" id="KW-0472">Membrane</keyword>
<proteinExistence type="predicted"/>
<evidence type="ECO:0000313" key="2">
    <source>
        <dbReference type="EMBL" id="GKV19396.1"/>
    </source>
</evidence>
<feature type="transmembrane region" description="Helical" evidence="1">
    <location>
        <begin position="6"/>
        <end position="26"/>
    </location>
</feature>
<evidence type="ECO:0000313" key="3">
    <source>
        <dbReference type="Proteomes" id="UP001054252"/>
    </source>
</evidence>
<evidence type="ECO:0000256" key="1">
    <source>
        <dbReference type="SAM" id="Phobius"/>
    </source>
</evidence>
<accession>A0AAV5K472</accession>
<dbReference type="PANTHER" id="PTHR34125:SF2">
    <property type="entry name" value="TRANSMEMBRANE PROTEIN"/>
    <property type="match status" value="1"/>
</dbReference>
<dbReference type="Proteomes" id="UP001054252">
    <property type="component" value="Unassembled WGS sequence"/>
</dbReference>
<feature type="transmembrane region" description="Helical" evidence="1">
    <location>
        <begin position="33"/>
        <end position="54"/>
    </location>
</feature>
<reference evidence="2 3" key="1">
    <citation type="journal article" date="2021" name="Commun. Biol.">
        <title>The genome of Shorea leprosula (Dipterocarpaceae) highlights the ecological relevance of drought in aseasonal tropical rainforests.</title>
        <authorList>
            <person name="Ng K.K.S."/>
            <person name="Kobayashi M.J."/>
            <person name="Fawcett J.A."/>
            <person name="Hatakeyama M."/>
            <person name="Paape T."/>
            <person name="Ng C.H."/>
            <person name="Ang C.C."/>
            <person name="Tnah L.H."/>
            <person name="Lee C.T."/>
            <person name="Nishiyama T."/>
            <person name="Sese J."/>
            <person name="O'Brien M.J."/>
            <person name="Copetti D."/>
            <person name="Mohd Noor M.I."/>
            <person name="Ong R.C."/>
            <person name="Putra M."/>
            <person name="Sireger I.Z."/>
            <person name="Indrioko S."/>
            <person name="Kosugi Y."/>
            <person name="Izuno A."/>
            <person name="Isagi Y."/>
            <person name="Lee S.L."/>
            <person name="Shimizu K.K."/>
        </authorList>
    </citation>
    <scope>NUCLEOTIDE SEQUENCE [LARGE SCALE GENOMIC DNA]</scope>
    <source>
        <strain evidence="2">214</strain>
    </source>
</reference>
<organism evidence="2 3">
    <name type="scientific">Rubroshorea leprosula</name>
    <dbReference type="NCBI Taxonomy" id="152421"/>
    <lineage>
        <taxon>Eukaryota</taxon>
        <taxon>Viridiplantae</taxon>
        <taxon>Streptophyta</taxon>
        <taxon>Embryophyta</taxon>
        <taxon>Tracheophyta</taxon>
        <taxon>Spermatophyta</taxon>
        <taxon>Magnoliopsida</taxon>
        <taxon>eudicotyledons</taxon>
        <taxon>Gunneridae</taxon>
        <taxon>Pentapetalae</taxon>
        <taxon>rosids</taxon>
        <taxon>malvids</taxon>
        <taxon>Malvales</taxon>
        <taxon>Dipterocarpaceae</taxon>
        <taxon>Rubroshorea</taxon>
    </lineage>
</organism>
<dbReference type="EMBL" id="BPVZ01000052">
    <property type="protein sequence ID" value="GKV19396.1"/>
    <property type="molecule type" value="Genomic_DNA"/>
</dbReference>
<keyword evidence="3" id="KW-1185">Reference proteome</keyword>
<name>A0AAV5K472_9ROSI</name>
<sequence>MELLKYKYHILAGLTLAAVLYSLTIISPSFLSILTYFWPLLLSTVVFLFAGVFFGKTSSPPGSDPASEMAGEGLLDYVAGQPELAPDT</sequence>
<dbReference type="PANTHER" id="PTHR34125">
    <property type="entry name" value="OS01G0762900 PROTEIN"/>
    <property type="match status" value="1"/>
</dbReference>
<comment type="caution">
    <text evidence="2">The sequence shown here is derived from an EMBL/GenBank/DDBJ whole genome shotgun (WGS) entry which is preliminary data.</text>
</comment>
<keyword evidence="1" id="KW-1133">Transmembrane helix</keyword>